<evidence type="ECO:0000313" key="1">
    <source>
        <dbReference type="EMBL" id="JAD73885.1"/>
    </source>
</evidence>
<accession>A0A0A9CKG1</accession>
<dbReference type="EMBL" id="GBRH01224010">
    <property type="protein sequence ID" value="JAD73885.1"/>
    <property type="molecule type" value="Transcribed_RNA"/>
</dbReference>
<proteinExistence type="predicted"/>
<organism evidence="1">
    <name type="scientific">Arundo donax</name>
    <name type="common">Giant reed</name>
    <name type="synonym">Donax arundinaceus</name>
    <dbReference type="NCBI Taxonomy" id="35708"/>
    <lineage>
        <taxon>Eukaryota</taxon>
        <taxon>Viridiplantae</taxon>
        <taxon>Streptophyta</taxon>
        <taxon>Embryophyta</taxon>
        <taxon>Tracheophyta</taxon>
        <taxon>Spermatophyta</taxon>
        <taxon>Magnoliopsida</taxon>
        <taxon>Liliopsida</taxon>
        <taxon>Poales</taxon>
        <taxon>Poaceae</taxon>
        <taxon>PACMAD clade</taxon>
        <taxon>Arundinoideae</taxon>
        <taxon>Arundineae</taxon>
        <taxon>Arundo</taxon>
    </lineage>
</organism>
<sequence length="17" mass="1821">MSVPASLLRTESACRIS</sequence>
<reference evidence="1" key="2">
    <citation type="journal article" date="2015" name="Data Brief">
        <title>Shoot transcriptome of the giant reed, Arundo donax.</title>
        <authorList>
            <person name="Barrero R.A."/>
            <person name="Guerrero F.D."/>
            <person name="Moolhuijzen P."/>
            <person name="Goolsby J.A."/>
            <person name="Tidwell J."/>
            <person name="Bellgard S.E."/>
            <person name="Bellgard M.I."/>
        </authorList>
    </citation>
    <scope>NUCLEOTIDE SEQUENCE</scope>
    <source>
        <tissue evidence="1">Shoot tissue taken approximately 20 cm above the soil surface</tissue>
    </source>
</reference>
<dbReference type="AlphaFoldDB" id="A0A0A9CKG1"/>
<reference evidence="1" key="1">
    <citation type="submission" date="2014-09" db="EMBL/GenBank/DDBJ databases">
        <authorList>
            <person name="Magalhaes I.L.F."/>
            <person name="Oliveira U."/>
            <person name="Santos F.R."/>
            <person name="Vidigal T.H.D.A."/>
            <person name="Brescovit A.D."/>
            <person name="Santos A.J."/>
        </authorList>
    </citation>
    <scope>NUCLEOTIDE SEQUENCE</scope>
    <source>
        <tissue evidence="1">Shoot tissue taken approximately 20 cm above the soil surface</tissue>
    </source>
</reference>
<protein>
    <submittedName>
        <fullName evidence="1">Uncharacterized protein</fullName>
    </submittedName>
</protein>
<name>A0A0A9CKG1_ARUDO</name>